<feature type="binding site" evidence="4">
    <location>
        <begin position="3"/>
        <end position="7"/>
    </location>
    <ligand>
        <name>ATP</name>
        <dbReference type="ChEBI" id="CHEBI:30616"/>
    </ligand>
</feature>
<keyword evidence="5" id="KW-0460">Magnesium</keyword>
<dbReference type="GO" id="GO:0030272">
    <property type="term" value="F:5-formyltetrahydrofolate cyclo-ligase activity"/>
    <property type="evidence" value="ECO:0007669"/>
    <property type="project" value="UniProtKB-EC"/>
</dbReference>
<dbReference type="PANTHER" id="PTHR23407:SF1">
    <property type="entry name" value="5-FORMYLTETRAHYDROFOLATE CYCLO-LIGASE"/>
    <property type="match status" value="1"/>
</dbReference>
<dbReference type="GO" id="GO:0035999">
    <property type="term" value="P:tetrahydrofolate interconversion"/>
    <property type="evidence" value="ECO:0007669"/>
    <property type="project" value="TreeGrafter"/>
</dbReference>
<dbReference type="KEGG" id="tum:CBW65_08945"/>
<dbReference type="EC" id="6.3.3.2" evidence="5"/>
<keyword evidence="6" id="KW-0436">Ligase</keyword>
<keyword evidence="5" id="KW-0479">Metal-binding</keyword>
<feature type="binding site" evidence="4">
    <location>
        <position position="54"/>
    </location>
    <ligand>
        <name>substrate</name>
    </ligand>
</feature>
<dbReference type="GO" id="GO:0005524">
    <property type="term" value="F:ATP binding"/>
    <property type="evidence" value="ECO:0007669"/>
    <property type="project" value="UniProtKB-KW"/>
</dbReference>
<evidence type="ECO:0000313" key="7">
    <source>
        <dbReference type="Proteomes" id="UP000195437"/>
    </source>
</evidence>
<feature type="binding site" evidence="4">
    <location>
        <position position="49"/>
    </location>
    <ligand>
        <name>substrate</name>
    </ligand>
</feature>
<dbReference type="SUPFAM" id="SSF100950">
    <property type="entry name" value="NagB/RpiA/CoA transferase-like"/>
    <property type="match status" value="1"/>
</dbReference>
<evidence type="ECO:0000313" key="6">
    <source>
        <dbReference type="EMBL" id="ARU61144.1"/>
    </source>
</evidence>
<gene>
    <name evidence="6" type="ORF">CBW65_08945</name>
</gene>
<comment type="similarity">
    <text evidence="1 5">Belongs to the 5-formyltetrahydrofolate cyclo-ligase family.</text>
</comment>
<dbReference type="GO" id="GO:0009396">
    <property type="term" value="P:folic acid-containing compound biosynthetic process"/>
    <property type="evidence" value="ECO:0007669"/>
    <property type="project" value="TreeGrafter"/>
</dbReference>
<keyword evidence="3 4" id="KW-0067">ATP-binding</keyword>
<dbReference type="Gene3D" id="3.40.50.10420">
    <property type="entry name" value="NagB/RpiA/CoA transferase-like"/>
    <property type="match status" value="1"/>
</dbReference>
<dbReference type="InterPro" id="IPR024185">
    <property type="entry name" value="FTHF_cligase-like_sf"/>
</dbReference>
<dbReference type="InterPro" id="IPR037171">
    <property type="entry name" value="NagB/RpiA_transferase-like"/>
</dbReference>
<feature type="binding site" evidence="4">
    <location>
        <begin position="133"/>
        <end position="141"/>
    </location>
    <ligand>
        <name>ATP</name>
        <dbReference type="ChEBI" id="CHEBI:30616"/>
    </ligand>
</feature>
<accession>A0A1Y0IP83</accession>
<dbReference type="InterPro" id="IPR002698">
    <property type="entry name" value="FTHF_cligase"/>
</dbReference>
<evidence type="ECO:0000256" key="2">
    <source>
        <dbReference type="ARBA" id="ARBA00022741"/>
    </source>
</evidence>
<reference evidence="7" key="1">
    <citation type="submission" date="2017-05" db="EMBL/GenBank/DDBJ databases">
        <authorList>
            <person name="Sung H."/>
        </authorList>
    </citation>
    <scope>NUCLEOTIDE SEQUENCE [LARGE SCALE GENOMIC DNA]</scope>
    <source>
        <strain evidence="7">AR23208</strain>
    </source>
</reference>
<dbReference type="EMBL" id="CP021434">
    <property type="protein sequence ID" value="ARU61144.1"/>
    <property type="molecule type" value="Genomic_DNA"/>
</dbReference>
<dbReference type="OrthoDB" id="9801938at2"/>
<name>A0A1Y0IP83_9BACL</name>
<keyword evidence="2 4" id="KW-0547">Nucleotide-binding</keyword>
<dbReference type="PANTHER" id="PTHR23407">
    <property type="entry name" value="ATPASE INHIBITOR/5-FORMYLTETRAHYDROFOLATE CYCLO-LIGASE"/>
    <property type="match status" value="1"/>
</dbReference>
<dbReference type="Proteomes" id="UP000195437">
    <property type="component" value="Chromosome"/>
</dbReference>
<keyword evidence="7" id="KW-1185">Reference proteome</keyword>
<evidence type="ECO:0000256" key="5">
    <source>
        <dbReference type="RuleBase" id="RU361279"/>
    </source>
</evidence>
<comment type="cofactor">
    <cofactor evidence="5">
        <name>Mg(2+)</name>
        <dbReference type="ChEBI" id="CHEBI:18420"/>
    </cofactor>
</comment>
<evidence type="ECO:0000256" key="1">
    <source>
        <dbReference type="ARBA" id="ARBA00010638"/>
    </source>
</evidence>
<sequence length="192" mass="21657">MDKKELRKHLLTQRQNLSRDDRAPLDAAILARLTELPEVQAAQTILLYLDFRGEVESDGMIEYCLTHGKTPVAPVTFKEERKMIPVRITSLADLREGAYGIREPLHLPELEVSIEQIDLVILPGVGFDRKGGRLGYGGGYYDRFLPKLRPEVPKIAVAYEMQVVESVPLEPHDTLLDALVTEKGVWRRTSPA</sequence>
<dbReference type="NCBIfam" id="TIGR02727">
    <property type="entry name" value="MTHFS_bact"/>
    <property type="match status" value="1"/>
</dbReference>
<dbReference type="RefSeq" id="WP_087456526.1">
    <property type="nucleotide sequence ID" value="NZ_CP021434.1"/>
</dbReference>
<dbReference type="AlphaFoldDB" id="A0A1Y0IP83"/>
<protein>
    <recommendedName>
        <fullName evidence="5">5-formyltetrahydrofolate cyclo-ligase</fullName>
        <ecNumber evidence="5">6.3.3.2</ecNumber>
    </recommendedName>
</protein>
<dbReference type="Pfam" id="PF01812">
    <property type="entry name" value="5-FTHF_cyc-lig"/>
    <property type="match status" value="1"/>
</dbReference>
<dbReference type="PIRSF" id="PIRSF006806">
    <property type="entry name" value="FTHF_cligase"/>
    <property type="match status" value="1"/>
</dbReference>
<evidence type="ECO:0000256" key="4">
    <source>
        <dbReference type="PIRSR" id="PIRSR006806-1"/>
    </source>
</evidence>
<proteinExistence type="inferred from homology"/>
<organism evidence="6 7">
    <name type="scientific">Tumebacillus avium</name>
    <dbReference type="NCBI Taxonomy" id="1903704"/>
    <lineage>
        <taxon>Bacteria</taxon>
        <taxon>Bacillati</taxon>
        <taxon>Bacillota</taxon>
        <taxon>Bacilli</taxon>
        <taxon>Bacillales</taxon>
        <taxon>Alicyclobacillaceae</taxon>
        <taxon>Tumebacillus</taxon>
    </lineage>
</organism>
<dbReference type="GO" id="GO:0046872">
    <property type="term" value="F:metal ion binding"/>
    <property type="evidence" value="ECO:0007669"/>
    <property type="project" value="UniProtKB-KW"/>
</dbReference>
<comment type="catalytic activity">
    <reaction evidence="5">
        <text>(6S)-5-formyl-5,6,7,8-tetrahydrofolate + ATP = (6R)-5,10-methenyltetrahydrofolate + ADP + phosphate</text>
        <dbReference type="Rhea" id="RHEA:10488"/>
        <dbReference type="ChEBI" id="CHEBI:30616"/>
        <dbReference type="ChEBI" id="CHEBI:43474"/>
        <dbReference type="ChEBI" id="CHEBI:57455"/>
        <dbReference type="ChEBI" id="CHEBI:57457"/>
        <dbReference type="ChEBI" id="CHEBI:456216"/>
        <dbReference type="EC" id="6.3.3.2"/>
    </reaction>
</comment>
<evidence type="ECO:0000256" key="3">
    <source>
        <dbReference type="ARBA" id="ARBA00022840"/>
    </source>
</evidence>